<dbReference type="Proteomes" id="UP000790347">
    <property type="component" value="Unassembled WGS sequence"/>
</dbReference>
<reference evidence="14" key="1">
    <citation type="submission" date="2013-05" db="EMBL/GenBank/DDBJ databases">
        <authorList>
            <person name="Yim A.K.Y."/>
            <person name="Chan T.F."/>
            <person name="Ji K.M."/>
            <person name="Liu X.Y."/>
            <person name="Zhou J.W."/>
            <person name="Li R.Q."/>
            <person name="Yang K.Y."/>
            <person name="Li J."/>
            <person name="Li M."/>
            <person name="Law P.T.W."/>
            <person name="Wu Y.L."/>
            <person name="Cai Z.L."/>
            <person name="Qin H."/>
            <person name="Bao Y."/>
            <person name="Leung R.K.K."/>
            <person name="Ng P.K.S."/>
            <person name="Zou J."/>
            <person name="Zhong X.J."/>
            <person name="Ran P.X."/>
            <person name="Zhong N.S."/>
            <person name="Liu Z.G."/>
            <person name="Tsui S.K.W."/>
        </authorList>
    </citation>
    <scope>NUCLEOTIDE SEQUENCE</scope>
    <source>
        <strain evidence="14">Derf</strain>
        <tissue evidence="14">Whole organism</tissue>
    </source>
</reference>
<dbReference type="FunFam" id="3.30.540.10:FF:000004">
    <property type="entry name" value="Inositol-1-monophosphatase"/>
    <property type="match status" value="1"/>
</dbReference>
<evidence type="ECO:0000256" key="5">
    <source>
        <dbReference type="ARBA" id="ARBA00013106"/>
    </source>
</evidence>
<dbReference type="InterPro" id="IPR000504">
    <property type="entry name" value="RRM_dom"/>
</dbReference>
<dbReference type="InterPro" id="IPR020550">
    <property type="entry name" value="Inositol_monophosphatase_CS"/>
</dbReference>
<dbReference type="Pfam" id="PF00459">
    <property type="entry name" value="Inositol_P"/>
    <property type="match status" value="1"/>
</dbReference>
<comment type="similarity">
    <text evidence="4">Belongs to the inositol monophosphatase superfamily.</text>
</comment>
<feature type="binding site" evidence="10">
    <location>
        <position position="365"/>
    </location>
    <ligand>
        <name>Mg(2+)</name>
        <dbReference type="ChEBI" id="CHEBI:18420"/>
        <label>1</label>
        <note>catalytic</note>
    </ligand>
</feature>
<dbReference type="GO" id="GO:0046872">
    <property type="term" value="F:metal ion binding"/>
    <property type="evidence" value="ECO:0007669"/>
    <property type="project" value="UniProtKB-KW"/>
</dbReference>
<dbReference type="GO" id="GO:0007165">
    <property type="term" value="P:signal transduction"/>
    <property type="evidence" value="ECO:0007669"/>
    <property type="project" value="TreeGrafter"/>
</dbReference>
<dbReference type="PRINTS" id="PR00377">
    <property type="entry name" value="IMPHPHTASES"/>
</dbReference>
<dbReference type="CDD" id="cd01639">
    <property type="entry name" value="IMPase"/>
    <property type="match status" value="1"/>
</dbReference>
<dbReference type="InterPro" id="IPR012677">
    <property type="entry name" value="Nucleotide-bd_a/b_plait_sf"/>
</dbReference>
<comment type="catalytic activity">
    <reaction evidence="1">
        <text>a myo-inositol phosphate + H2O = myo-inositol + phosphate</text>
        <dbReference type="Rhea" id="RHEA:24056"/>
        <dbReference type="ChEBI" id="CHEBI:15377"/>
        <dbReference type="ChEBI" id="CHEBI:17268"/>
        <dbReference type="ChEBI" id="CHEBI:43474"/>
        <dbReference type="ChEBI" id="CHEBI:84139"/>
        <dbReference type="EC" id="3.1.3.25"/>
    </reaction>
</comment>
<feature type="binding site" evidence="10">
    <location>
        <position position="367"/>
    </location>
    <ligand>
        <name>Mg(2+)</name>
        <dbReference type="ChEBI" id="CHEBI:18420"/>
        <label>1</label>
        <note>catalytic</note>
    </ligand>
</feature>
<organism evidence="14 15">
    <name type="scientific">Dermatophagoides farinae</name>
    <name type="common">American house dust mite</name>
    <dbReference type="NCBI Taxonomy" id="6954"/>
    <lineage>
        <taxon>Eukaryota</taxon>
        <taxon>Metazoa</taxon>
        <taxon>Ecdysozoa</taxon>
        <taxon>Arthropoda</taxon>
        <taxon>Chelicerata</taxon>
        <taxon>Arachnida</taxon>
        <taxon>Acari</taxon>
        <taxon>Acariformes</taxon>
        <taxon>Sarcoptiformes</taxon>
        <taxon>Astigmata</taxon>
        <taxon>Psoroptidia</taxon>
        <taxon>Analgoidea</taxon>
        <taxon>Pyroglyphidae</taxon>
        <taxon>Dermatophagoidinae</taxon>
        <taxon>Dermatophagoides</taxon>
    </lineage>
</organism>
<sequence length="546" mass="62316">MKLSVWIKSVDPENLQEGNSGNYRNNHRFNSGNGYRSFNNGGRNNYNRNMPKRPFNFQQNRPRPMNFDRNRSSFHQSGTLHISNLAPNVTTEDLNELFITYGNLNHAFVHYDQHGTSLCTGEVEFERRDEAIAARNKLNGVPLDGEPLHITMINSQNEDSFTSFLKSKTSTSRRQNNNLNSNNNYRGNNYSQQRRRFNNSNNNNRNQNISADDLDRDLDEWRMKSEENENIDDLNGQQVPDEMMDDVLIRRQNCQQMTLTPDFIVVPNNNQRFQKMEKLDEYLNVAIDLAKQAGQMIIEWHRKGSFEVNIKSNVKDLVTEVDVKIERFIFDSLKQRYPEHRFIGEESVNDSNKYLAWDEPTWIVDPIDGTMNFAHFSPWCSVSIGLAIKQKLVLGVIDCPHLGRTYSAIKDGGAHCNGKPIHVSSINEVEKALIQTEIPVGFKFPKSPNFADKLFDSIYWKCQGFRCVGSCCVSLCLVAEGAADVYFMHGLKIWDMAAGYVIVTEAGGFICSISGENFDPNKGSLIAASNSVLATKIVERFRDSKQ</sequence>
<gene>
    <name evidence="14" type="ORF">DERF_009463</name>
</gene>
<evidence type="ECO:0000256" key="4">
    <source>
        <dbReference type="ARBA" id="ARBA00009759"/>
    </source>
</evidence>
<keyword evidence="15" id="KW-1185">Reference proteome</keyword>
<evidence type="ECO:0000313" key="14">
    <source>
        <dbReference type="EMBL" id="KAH9510976.1"/>
    </source>
</evidence>
<dbReference type="InterPro" id="IPR020583">
    <property type="entry name" value="Inositol_monoP_metal-BS"/>
</dbReference>
<protein>
    <recommendedName>
        <fullName evidence="5">inositol-phosphate phosphatase</fullName>
        <ecNumber evidence="5">3.1.3.25</ecNumber>
    </recommendedName>
</protein>
<dbReference type="Gene3D" id="3.30.540.10">
    <property type="entry name" value="Fructose-1,6-Bisphosphatase, subunit A, domain 1"/>
    <property type="match status" value="1"/>
</dbReference>
<feature type="region of interest" description="Disordered" evidence="12">
    <location>
        <begin position="14"/>
        <end position="37"/>
    </location>
</feature>
<evidence type="ECO:0000259" key="13">
    <source>
        <dbReference type="PROSITE" id="PS50102"/>
    </source>
</evidence>
<keyword evidence="9 11" id="KW-0694">RNA-binding</keyword>
<dbReference type="GO" id="GO:0008934">
    <property type="term" value="F:inositol monophosphate 1-phosphatase activity"/>
    <property type="evidence" value="ECO:0007669"/>
    <property type="project" value="InterPro"/>
</dbReference>
<dbReference type="FunFam" id="3.40.190.80:FF:000002">
    <property type="entry name" value="Inositol-1-monophosphatase"/>
    <property type="match status" value="1"/>
</dbReference>
<dbReference type="PROSITE" id="PS00630">
    <property type="entry name" value="IMP_2"/>
    <property type="match status" value="1"/>
</dbReference>
<dbReference type="SMART" id="SM00360">
    <property type="entry name" value="RRM"/>
    <property type="match status" value="1"/>
</dbReference>
<feature type="region of interest" description="Disordered" evidence="12">
    <location>
        <begin position="168"/>
        <end position="215"/>
    </location>
</feature>
<comment type="pathway">
    <text evidence="3">Polyol metabolism; myo-inositol biosynthesis; myo-inositol from D-glucose 6-phosphate: step 2/2.</text>
</comment>
<dbReference type="GO" id="GO:0006020">
    <property type="term" value="P:inositol metabolic process"/>
    <property type="evidence" value="ECO:0007669"/>
    <property type="project" value="TreeGrafter"/>
</dbReference>
<comment type="cofactor">
    <cofactor evidence="2 10">
        <name>Mg(2+)</name>
        <dbReference type="ChEBI" id="CHEBI:18420"/>
    </cofactor>
</comment>
<comment type="caution">
    <text evidence="14">The sequence shown here is derived from an EMBL/GenBank/DDBJ whole genome shotgun (WGS) entry which is preliminary data.</text>
</comment>
<evidence type="ECO:0000256" key="2">
    <source>
        <dbReference type="ARBA" id="ARBA00001946"/>
    </source>
</evidence>
<evidence type="ECO:0000256" key="10">
    <source>
        <dbReference type="PIRSR" id="PIRSR600760-2"/>
    </source>
</evidence>
<evidence type="ECO:0000256" key="11">
    <source>
        <dbReference type="PROSITE-ProRule" id="PRU00176"/>
    </source>
</evidence>
<feature type="binding site" evidence="10">
    <location>
        <position position="345"/>
    </location>
    <ligand>
        <name>Mg(2+)</name>
        <dbReference type="ChEBI" id="CHEBI:18420"/>
        <label>1</label>
        <note>catalytic</note>
    </ligand>
</feature>
<feature type="domain" description="RRM" evidence="13">
    <location>
        <begin position="78"/>
        <end position="155"/>
    </location>
</feature>
<feature type="binding site" evidence="10">
    <location>
        <position position="368"/>
    </location>
    <ligand>
        <name>Mg(2+)</name>
        <dbReference type="ChEBI" id="CHEBI:18420"/>
        <label>1</label>
        <note>catalytic</note>
    </ligand>
</feature>
<feature type="binding site" evidence="10">
    <location>
        <position position="495"/>
    </location>
    <ligand>
        <name>Mg(2+)</name>
        <dbReference type="ChEBI" id="CHEBI:18420"/>
        <label>1</label>
        <note>catalytic</note>
    </ligand>
</feature>
<evidence type="ECO:0000256" key="12">
    <source>
        <dbReference type="SAM" id="MobiDB-lite"/>
    </source>
</evidence>
<dbReference type="InterPro" id="IPR020552">
    <property type="entry name" value="Inositol_monoPase_Li-sen"/>
</dbReference>
<dbReference type="Pfam" id="PF00076">
    <property type="entry name" value="RRM_1"/>
    <property type="match status" value="1"/>
</dbReference>
<dbReference type="PRINTS" id="PR00378">
    <property type="entry name" value="LIIMPHPHTASE"/>
</dbReference>
<dbReference type="AlphaFoldDB" id="A0A922HZ80"/>
<dbReference type="SUPFAM" id="SSF56655">
    <property type="entry name" value="Carbohydrate phosphatase"/>
    <property type="match status" value="1"/>
</dbReference>
<keyword evidence="7" id="KW-0378">Hydrolase</keyword>
<dbReference type="EC" id="3.1.3.25" evidence="5"/>
<dbReference type="GO" id="GO:0003723">
    <property type="term" value="F:RNA binding"/>
    <property type="evidence" value="ECO:0007669"/>
    <property type="project" value="UniProtKB-UniRule"/>
</dbReference>
<name>A0A922HZ80_DERFA</name>
<dbReference type="PROSITE" id="PS00629">
    <property type="entry name" value="IMP_1"/>
    <property type="match status" value="1"/>
</dbReference>
<dbReference type="PANTHER" id="PTHR20854:SF4">
    <property type="entry name" value="INOSITOL-1-MONOPHOSPHATASE-RELATED"/>
    <property type="match status" value="1"/>
</dbReference>
<dbReference type="PANTHER" id="PTHR20854">
    <property type="entry name" value="INOSITOL MONOPHOSPHATASE"/>
    <property type="match status" value="1"/>
</dbReference>
<evidence type="ECO:0000256" key="7">
    <source>
        <dbReference type="ARBA" id="ARBA00022801"/>
    </source>
</evidence>
<dbReference type="GO" id="GO:0046854">
    <property type="term" value="P:phosphatidylinositol phosphate biosynthetic process"/>
    <property type="evidence" value="ECO:0007669"/>
    <property type="project" value="InterPro"/>
</dbReference>
<dbReference type="InterPro" id="IPR033942">
    <property type="entry name" value="IMPase"/>
</dbReference>
<evidence type="ECO:0000256" key="6">
    <source>
        <dbReference type="ARBA" id="ARBA00022723"/>
    </source>
</evidence>
<dbReference type="Gene3D" id="3.40.190.80">
    <property type="match status" value="1"/>
</dbReference>
<dbReference type="SUPFAM" id="SSF54928">
    <property type="entry name" value="RNA-binding domain, RBD"/>
    <property type="match status" value="1"/>
</dbReference>
<reference evidence="14" key="2">
    <citation type="journal article" date="2022" name="Res Sq">
        <title>Comparative Genomics Reveals Insights into the Divergent Evolution of Astigmatic Mites and Household Pest Adaptations.</title>
        <authorList>
            <person name="Xiong Q."/>
            <person name="Wan A.T.-Y."/>
            <person name="Liu X.-Y."/>
            <person name="Fung C.S.-H."/>
            <person name="Xiao X."/>
            <person name="Malainual N."/>
            <person name="Hou J."/>
            <person name="Wang L."/>
            <person name="Wang M."/>
            <person name="Yang K."/>
            <person name="Cui Y."/>
            <person name="Leung E."/>
            <person name="Nong W."/>
            <person name="Shin S.-K."/>
            <person name="Au S."/>
            <person name="Jeong K.Y."/>
            <person name="Chew F.T."/>
            <person name="Hui J."/>
            <person name="Leung T.F."/>
            <person name="Tungtrongchitr A."/>
            <person name="Zhong N."/>
            <person name="Liu Z."/>
            <person name="Tsui S."/>
        </authorList>
    </citation>
    <scope>NUCLEOTIDE SEQUENCE</scope>
    <source>
        <strain evidence="14">Derf</strain>
        <tissue evidence="14">Whole organism</tissue>
    </source>
</reference>
<dbReference type="InterPro" id="IPR035979">
    <property type="entry name" value="RBD_domain_sf"/>
</dbReference>
<evidence type="ECO:0000256" key="9">
    <source>
        <dbReference type="ARBA" id="ARBA00022884"/>
    </source>
</evidence>
<evidence type="ECO:0000256" key="8">
    <source>
        <dbReference type="ARBA" id="ARBA00022842"/>
    </source>
</evidence>
<evidence type="ECO:0000313" key="15">
    <source>
        <dbReference type="Proteomes" id="UP000790347"/>
    </source>
</evidence>
<evidence type="ECO:0000256" key="3">
    <source>
        <dbReference type="ARBA" id="ARBA00005152"/>
    </source>
</evidence>
<evidence type="ECO:0000256" key="1">
    <source>
        <dbReference type="ARBA" id="ARBA00001033"/>
    </source>
</evidence>
<keyword evidence="8 10" id="KW-0460">Magnesium</keyword>
<dbReference type="EMBL" id="ASGP02000004">
    <property type="protein sequence ID" value="KAH9510976.1"/>
    <property type="molecule type" value="Genomic_DNA"/>
</dbReference>
<dbReference type="InterPro" id="IPR000760">
    <property type="entry name" value="Inositol_monophosphatase-like"/>
</dbReference>
<keyword evidence="6 10" id="KW-0479">Metal-binding</keyword>
<dbReference type="PROSITE" id="PS50102">
    <property type="entry name" value="RRM"/>
    <property type="match status" value="1"/>
</dbReference>
<dbReference type="Gene3D" id="3.30.70.330">
    <property type="match status" value="1"/>
</dbReference>
<feature type="compositionally biased region" description="Low complexity" evidence="12">
    <location>
        <begin position="168"/>
        <end position="210"/>
    </location>
</feature>
<proteinExistence type="inferred from homology"/>
<accession>A0A922HZ80</accession>